<evidence type="ECO:0000313" key="1">
    <source>
        <dbReference type="EMBL" id="VEL13297.1"/>
    </source>
</evidence>
<sequence>MFLFGVGRSSTIYGICQSPKACNTAGRRNNGSETASVAVFFFPSLLSCQPRRSTRHRSGFPPPEAVFAKCS</sequence>
<reference evidence="1" key="1">
    <citation type="submission" date="2018-11" db="EMBL/GenBank/DDBJ databases">
        <authorList>
            <consortium name="Pathogen Informatics"/>
        </authorList>
    </citation>
    <scope>NUCLEOTIDE SEQUENCE</scope>
</reference>
<gene>
    <name evidence="1" type="ORF">PXEA_LOCUS6737</name>
</gene>
<name>A0A3S5A6J4_9PLAT</name>
<dbReference type="AlphaFoldDB" id="A0A3S5A6J4"/>
<dbReference type="EMBL" id="CAAALY010017352">
    <property type="protein sequence ID" value="VEL13297.1"/>
    <property type="molecule type" value="Genomic_DNA"/>
</dbReference>
<dbReference type="Proteomes" id="UP000784294">
    <property type="component" value="Unassembled WGS sequence"/>
</dbReference>
<evidence type="ECO:0000313" key="2">
    <source>
        <dbReference type="Proteomes" id="UP000784294"/>
    </source>
</evidence>
<organism evidence="1 2">
    <name type="scientific">Protopolystoma xenopodis</name>
    <dbReference type="NCBI Taxonomy" id="117903"/>
    <lineage>
        <taxon>Eukaryota</taxon>
        <taxon>Metazoa</taxon>
        <taxon>Spiralia</taxon>
        <taxon>Lophotrochozoa</taxon>
        <taxon>Platyhelminthes</taxon>
        <taxon>Monogenea</taxon>
        <taxon>Polyopisthocotylea</taxon>
        <taxon>Polystomatidea</taxon>
        <taxon>Polystomatidae</taxon>
        <taxon>Protopolystoma</taxon>
    </lineage>
</organism>
<keyword evidence="2" id="KW-1185">Reference proteome</keyword>
<proteinExistence type="predicted"/>
<accession>A0A3S5A6J4</accession>
<comment type="caution">
    <text evidence="1">The sequence shown here is derived from an EMBL/GenBank/DDBJ whole genome shotgun (WGS) entry which is preliminary data.</text>
</comment>
<protein>
    <submittedName>
        <fullName evidence="1">Uncharacterized protein</fullName>
    </submittedName>
</protein>